<dbReference type="STRING" id="112903.SAMN04490178_10257"/>
<reference evidence="3 4" key="1">
    <citation type="submission" date="2016-10" db="EMBL/GenBank/DDBJ databases">
        <authorList>
            <person name="de Groot N.N."/>
        </authorList>
    </citation>
    <scope>NUCLEOTIDE SEQUENCE [LARGE SCALE GENOMIC DNA]</scope>
    <source>
        <strain evidence="3 4">DSM 13305</strain>
    </source>
</reference>
<feature type="signal peptide" evidence="1">
    <location>
        <begin position="1"/>
        <end position="24"/>
    </location>
</feature>
<proteinExistence type="predicted"/>
<evidence type="ECO:0000313" key="3">
    <source>
        <dbReference type="EMBL" id="SEO44407.1"/>
    </source>
</evidence>
<dbReference type="Pfam" id="PF00364">
    <property type="entry name" value="Biotin_lipoyl"/>
    <property type="match status" value="1"/>
</dbReference>
<sequence>MLRKRNILLITAVLLIALAAWVSAATHLVDQRSVLSGKVVAKSLAVPGTSVREGDVLVVVDSITGPVPAVRSTADGIVREVLVSAGDAVQAGEVLVRLEPVSK</sequence>
<keyword evidence="4" id="KW-1185">Reference proteome</keyword>
<gene>
    <name evidence="3" type="ORF">SAMN04490178_10257</name>
</gene>
<dbReference type="AlphaFoldDB" id="A0A1H8PRR3"/>
<name>A0A1H8PRR3_9FIRM</name>
<evidence type="ECO:0000256" key="1">
    <source>
        <dbReference type="SAM" id="SignalP"/>
    </source>
</evidence>
<evidence type="ECO:0000313" key="4">
    <source>
        <dbReference type="Proteomes" id="UP000198847"/>
    </source>
</evidence>
<dbReference type="EMBL" id="FODY01000002">
    <property type="protein sequence ID" value="SEO44407.1"/>
    <property type="molecule type" value="Genomic_DNA"/>
</dbReference>
<protein>
    <submittedName>
        <fullName evidence="3">Biotin-requiring enzyme</fullName>
    </submittedName>
</protein>
<dbReference type="RefSeq" id="WP_091743777.1">
    <property type="nucleotide sequence ID" value="NZ_FODY01000002.1"/>
</dbReference>
<feature type="domain" description="Lipoyl-binding" evidence="2">
    <location>
        <begin position="38"/>
        <end position="98"/>
    </location>
</feature>
<dbReference type="SUPFAM" id="SSF51230">
    <property type="entry name" value="Single hybrid motif"/>
    <property type="match status" value="1"/>
</dbReference>
<dbReference type="InterPro" id="IPR000089">
    <property type="entry name" value="Biotin_lipoyl"/>
</dbReference>
<dbReference type="OrthoDB" id="1683850at2"/>
<dbReference type="Gene3D" id="2.40.50.100">
    <property type="match status" value="1"/>
</dbReference>
<organism evidence="3 4">
    <name type="scientific">Propionispora vibrioides</name>
    <dbReference type="NCBI Taxonomy" id="112903"/>
    <lineage>
        <taxon>Bacteria</taxon>
        <taxon>Bacillati</taxon>
        <taxon>Bacillota</taxon>
        <taxon>Negativicutes</taxon>
        <taxon>Selenomonadales</taxon>
        <taxon>Sporomusaceae</taxon>
        <taxon>Propionispora</taxon>
    </lineage>
</organism>
<feature type="chain" id="PRO_5011474530" evidence="1">
    <location>
        <begin position="25"/>
        <end position="103"/>
    </location>
</feature>
<dbReference type="Proteomes" id="UP000198847">
    <property type="component" value="Unassembled WGS sequence"/>
</dbReference>
<dbReference type="InterPro" id="IPR011053">
    <property type="entry name" value="Single_hybrid_motif"/>
</dbReference>
<accession>A0A1H8PRR3</accession>
<evidence type="ECO:0000259" key="2">
    <source>
        <dbReference type="Pfam" id="PF00364"/>
    </source>
</evidence>
<keyword evidence="1" id="KW-0732">Signal</keyword>